<organism evidence="1 2">
    <name type="scientific">Brucella thiophenivorans</name>
    <dbReference type="NCBI Taxonomy" id="571255"/>
    <lineage>
        <taxon>Bacteria</taxon>
        <taxon>Pseudomonadati</taxon>
        <taxon>Pseudomonadota</taxon>
        <taxon>Alphaproteobacteria</taxon>
        <taxon>Hyphomicrobiales</taxon>
        <taxon>Brucellaceae</taxon>
        <taxon>Brucella/Ochrobactrum group</taxon>
        <taxon>Brucella</taxon>
    </lineage>
</organism>
<dbReference type="AlphaFoldDB" id="A0A256FBT1"/>
<dbReference type="Proteomes" id="UP000215590">
    <property type="component" value="Unassembled WGS sequence"/>
</dbReference>
<accession>A0A256FBT1</accession>
<dbReference type="EMBL" id="NNRJ01000057">
    <property type="protein sequence ID" value="OYR12233.1"/>
    <property type="molecule type" value="Genomic_DNA"/>
</dbReference>
<gene>
    <name evidence="1" type="ORF">CEV31_3631</name>
</gene>
<comment type="caution">
    <text evidence="1">The sequence shown here is derived from an EMBL/GenBank/DDBJ whole genome shotgun (WGS) entry which is preliminary data.</text>
</comment>
<proteinExistence type="predicted"/>
<evidence type="ECO:0000313" key="2">
    <source>
        <dbReference type="Proteomes" id="UP000215590"/>
    </source>
</evidence>
<reference evidence="1 2" key="1">
    <citation type="submission" date="2017-07" db="EMBL/GenBank/DDBJ databases">
        <title>Phylogenetic study on the rhizospheric bacterium Ochrobactrum sp. A44.</title>
        <authorList>
            <person name="Krzyzanowska D.M."/>
            <person name="Ossowicki A."/>
            <person name="Rajewska M."/>
            <person name="Maciag T."/>
            <person name="Kaczynski Z."/>
            <person name="Czerwicka M."/>
            <person name="Jafra S."/>
        </authorList>
    </citation>
    <scope>NUCLEOTIDE SEQUENCE [LARGE SCALE GENOMIC DNA]</scope>
    <source>
        <strain evidence="1 2">DSM 7216</strain>
    </source>
</reference>
<protein>
    <submittedName>
        <fullName evidence="1">Putative transposase protein</fullName>
    </submittedName>
</protein>
<name>A0A256FBT1_9HYPH</name>
<evidence type="ECO:0000313" key="1">
    <source>
        <dbReference type="EMBL" id="OYR12233.1"/>
    </source>
</evidence>
<sequence length="73" mass="8217">MLTSRKLLHEKAIAIESDIRGLLRKFGLKVGVIGTIVFDDRIRSLADDIAELLEFMEPSLSTQQKLRNIHGTP</sequence>
<keyword evidence="2" id="KW-1185">Reference proteome</keyword>